<organism evidence="10 11">
    <name type="scientific">Carnegiea gigantea</name>
    <dbReference type="NCBI Taxonomy" id="171969"/>
    <lineage>
        <taxon>Eukaryota</taxon>
        <taxon>Viridiplantae</taxon>
        <taxon>Streptophyta</taxon>
        <taxon>Embryophyta</taxon>
        <taxon>Tracheophyta</taxon>
        <taxon>Spermatophyta</taxon>
        <taxon>Magnoliopsida</taxon>
        <taxon>eudicotyledons</taxon>
        <taxon>Gunneridae</taxon>
        <taxon>Pentapetalae</taxon>
        <taxon>Caryophyllales</taxon>
        <taxon>Cactineae</taxon>
        <taxon>Cactaceae</taxon>
        <taxon>Cactoideae</taxon>
        <taxon>Echinocereeae</taxon>
        <taxon>Carnegiea</taxon>
    </lineage>
</organism>
<dbReference type="InterPro" id="IPR005294">
    <property type="entry name" value="ATP_synth_F1_asu"/>
</dbReference>
<keyword evidence="4" id="KW-0375">Hydrogen ion transport</keyword>
<dbReference type="Pfam" id="PF00006">
    <property type="entry name" value="ATP-synt_ab"/>
    <property type="match status" value="1"/>
</dbReference>
<dbReference type="GO" id="GO:0043531">
    <property type="term" value="F:ADP binding"/>
    <property type="evidence" value="ECO:0007669"/>
    <property type="project" value="TreeGrafter"/>
</dbReference>
<dbReference type="AlphaFoldDB" id="A0A9Q1KK30"/>
<dbReference type="Gene3D" id="2.40.30.20">
    <property type="match status" value="1"/>
</dbReference>
<dbReference type="PANTHER" id="PTHR48082">
    <property type="entry name" value="ATP SYNTHASE SUBUNIT ALPHA, MITOCHONDRIAL"/>
    <property type="match status" value="1"/>
</dbReference>
<evidence type="ECO:0000259" key="8">
    <source>
        <dbReference type="Pfam" id="PF00006"/>
    </source>
</evidence>
<dbReference type="Proteomes" id="UP001153076">
    <property type="component" value="Unassembled WGS sequence"/>
</dbReference>
<dbReference type="GO" id="GO:0045259">
    <property type="term" value="C:proton-transporting ATP synthase complex"/>
    <property type="evidence" value="ECO:0007669"/>
    <property type="project" value="InterPro"/>
</dbReference>
<reference evidence="10" key="1">
    <citation type="submission" date="2022-04" db="EMBL/GenBank/DDBJ databases">
        <title>Carnegiea gigantea Genome sequencing and assembly v2.</title>
        <authorList>
            <person name="Copetti D."/>
            <person name="Sanderson M.J."/>
            <person name="Burquez A."/>
            <person name="Wojciechowski M.F."/>
        </authorList>
    </citation>
    <scope>NUCLEOTIDE SEQUENCE</scope>
    <source>
        <strain evidence="10">SGP5-SGP5p</strain>
        <tissue evidence="10">Aerial part</tissue>
    </source>
</reference>
<evidence type="ECO:0000256" key="2">
    <source>
        <dbReference type="ARBA" id="ARBA00022448"/>
    </source>
</evidence>
<proteinExistence type="inferred from homology"/>
<evidence type="ECO:0000256" key="7">
    <source>
        <dbReference type="SAM" id="MobiDB-lite"/>
    </source>
</evidence>
<comment type="caution">
    <text evidence="10">The sequence shown here is derived from an EMBL/GenBank/DDBJ whole genome shotgun (WGS) entry which is preliminary data.</text>
</comment>
<evidence type="ECO:0000256" key="5">
    <source>
        <dbReference type="ARBA" id="ARBA00022840"/>
    </source>
</evidence>
<feature type="domain" description="ATPase F1/V1/A1 complex alpha/beta subunit N-terminal" evidence="9">
    <location>
        <begin position="41"/>
        <end position="79"/>
    </location>
</feature>
<dbReference type="InterPro" id="IPR000194">
    <property type="entry name" value="ATPase_F1/V1/A1_a/bsu_nucl-bd"/>
</dbReference>
<evidence type="ECO:0000259" key="9">
    <source>
        <dbReference type="Pfam" id="PF02874"/>
    </source>
</evidence>
<comment type="similarity">
    <text evidence="1">Belongs to the ATPase alpha/beta chains family.</text>
</comment>
<accession>A0A9Q1KK30</accession>
<dbReference type="InterPro" id="IPR027417">
    <property type="entry name" value="P-loop_NTPase"/>
</dbReference>
<dbReference type="InterPro" id="IPR036121">
    <property type="entry name" value="ATPase_F1/V1/A1_a/bsu_N_sf"/>
</dbReference>
<dbReference type="PANTHER" id="PTHR48082:SF2">
    <property type="entry name" value="ATP SYNTHASE SUBUNIT ALPHA, MITOCHONDRIAL"/>
    <property type="match status" value="1"/>
</dbReference>
<dbReference type="SUPFAM" id="SSF50615">
    <property type="entry name" value="N-terminal domain of alpha and beta subunits of F1 ATP synthase"/>
    <property type="match status" value="1"/>
</dbReference>
<evidence type="ECO:0000256" key="4">
    <source>
        <dbReference type="ARBA" id="ARBA00022781"/>
    </source>
</evidence>
<dbReference type="Gene3D" id="3.40.50.300">
    <property type="entry name" value="P-loop containing nucleotide triphosphate hydrolases"/>
    <property type="match status" value="1"/>
</dbReference>
<dbReference type="InterPro" id="IPR004100">
    <property type="entry name" value="ATPase_F1/V1/A1_a/bsu_N"/>
</dbReference>
<dbReference type="GO" id="GO:0046933">
    <property type="term" value="F:proton-transporting ATP synthase activity, rotational mechanism"/>
    <property type="evidence" value="ECO:0007669"/>
    <property type="project" value="InterPro"/>
</dbReference>
<evidence type="ECO:0000313" key="10">
    <source>
        <dbReference type="EMBL" id="KAJ8444261.1"/>
    </source>
</evidence>
<evidence type="ECO:0000256" key="1">
    <source>
        <dbReference type="ARBA" id="ARBA00008936"/>
    </source>
</evidence>
<keyword evidence="6" id="KW-0406">Ion transport</keyword>
<gene>
    <name evidence="10" type="ORF">Cgig2_024587</name>
</gene>
<dbReference type="GO" id="GO:0005524">
    <property type="term" value="F:ATP binding"/>
    <property type="evidence" value="ECO:0007669"/>
    <property type="project" value="UniProtKB-KW"/>
</dbReference>
<name>A0A9Q1KK30_9CARY</name>
<sequence>MLILTCLTYIKKDSLQPFEQTQLAVGSVSILNNREVKIVNTGIVFQVGDDIACIHGLDEVMAGELVEFEQGTIGIVLNLIQYCWCYINRGHFVKATGRIAQIPVSKGYLGRVINALAKPIDGGGEISASESRLIESPTPDIISRRSIYEPLQTRLIAIDSMIPIGCGQRELIIGGRGAGKTAVATDTILNQQGQKLLVKKHLLWRRYRNGLAKPLRARAIAKVSLHRAVVTTYGTQRRPPIKLRARNVSRQFQISSLGIGSRKEGMNPHSYKQGKKEAFVQASDPGEVTQGAKSSLLLEAS</sequence>
<evidence type="ECO:0000256" key="6">
    <source>
        <dbReference type="ARBA" id="ARBA00023065"/>
    </source>
</evidence>
<evidence type="ECO:0000313" key="11">
    <source>
        <dbReference type="Proteomes" id="UP001153076"/>
    </source>
</evidence>
<keyword evidence="11" id="KW-1185">Reference proteome</keyword>
<dbReference type="SUPFAM" id="SSF52540">
    <property type="entry name" value="P-loop containing nucleoside triphosphate hydrolases"/>
    <property type="match status" value="1"/>
</dbReference>
<protein>
    <submittedName>
        <fullName evidence="10">Uncharacterized protein</fullName>
    </submittedName>
</protein>
<dbReference type="EMBL" id="JAKOGI010000102">
    <property type="protein sequence ID" value="KAJ8444261.1"/>
    <property type="molecule type" value="Genomic_DNA"/>
</dbReference>
<keyword evidence="5" id="KW-0067">ATP-binding</keyword>
<keyword evidence="3" id="KW-0547">Nucleotide-binding</keyword>
<evidence type="ECO:0000256" key="3">
    <source>
        <dbReference type="ARBA" id="ARBA00022741"/>
    </source>
</evidence>
<dbReference type="OrthoDB" id="30023at2759"/>
<keyword evidence="2" id="KW-0813">Transport</keyword>
<feature type="domain" description="ATPase F1/V1/A1 complex alpha/beta subunit nucleotide-binding" evidence="8">
    <location>
        <begin position="157"/>
        <end position="194"/>
    </location>
</feature>
<dbReference type="Pfam" id="PF02874">
    <property type="entry name" value="ATP-synt_ab_N"/>
    <property type="match status" value="1"/>
</dbReference>
<dbReference type="InterPro" id="IPR023366">
    <property type="entry name" value="ATP_synth_asu-like_sf"/>
</dbReference>
<feature type="region of interest" description="Disordered" evidence="7">
    <location>
        <begin position="281"/>
        <end position="301"/>
    </location>
</feature>